<dbReference type="Pfam" id="PF09548">
    <property type="entry name" value="Spore_III_AB"/>
    <property type="match status" value="1"/>
</dbReference>
<evidence type="ECO:0000313" key="1">
    <source>
        <dbReference type="EMBL" id="CEE02000.1"/>
    </source>
</evidence>
<organism evidence="1 4">
    <name type="scientific">Caldibacillus thermoamylovorans</name>
    <dbReference type="NCBI Taxonomy" id="35841"/>
    <lineage>
        <taxon>Bacteria</taxon>
        <taxon>Bacillati</taxon>
        <taxon>Bacillota</taxon>
        <taxon>Bacilli</taxon>
        <taxon>Bacillales</taxon>
        <taxon>Bacillaceae</taxon>
        <taxon>Caldibacillus</taxon>
    </lineage>
</organism>
<dbReference type="PIRSF" id="PIRSF021435">
    <property type="entry name" value="SpoIIIAB"/>
    <property type="match status" value="1"/>
</dbReference>
<dbReference type="Proteomes" id="UP000040576">
    <property type="component" value="Unassembled WGS sequence"/>
</dbReference>
<sequence>MLKIVGAICILIATSWIGFEASKAFTERTRQLRMLKSALQSLEAEIMYGHAPLHDASRRIANQMSKPIETIFENFSSLLLQGDITAKEAWEISLKTIWNRTYLKKNELEILLQFGETLGKHDRVQQQKHIQLALVHLEREEVEARERQASYGNMVKNLGFLSGLFIIILLM</sequence>
<reference evidence="2 3" key="2">
    <citation type="submission" date="2015-01" db="EMBL/GenBank/DDBJ databases">
        <title>Draft Genome Sequences of Four Bacillus thermoamylovorans Strains, Isolated From Food Products.</title>
        <authorList>
            <person name="Krawcyk A.O."/>
            <person name="Berendsen E.M."/>
            <person name="Eijlander R.T."/>
            <person name="de Jong A."/>
            <person name="Wells-Bennik M."/>
            <person name="Kuipers O.P."/>
        </authorList>
    </citation>
    <scope>NUCLEOTIDE SEQUENCE [LARGE SCALE GENOMIC DNA]</scope>
    <source>
        <strain evidence="2 3">B4167</strain>
    </source>
</reference>
<gene>
    <name evidence="2" type="ORF">B4167_3796</name>
    <name evidence="1" type="ORF">BT1A1_2179</name>
</gene>
<reference evidence="1 4" key="1">
    <citation type="submission" date="2014-07" db="EMBL/GenBank/DDBJ databases">
        <authorList>
            <person name="Wibberg Daniel"/>
        </authorList>
    </citation>
    <scope>NUCLEOTIDE SEQUENCE [LARGE SCALE GENOMIC DNA]</scope>
</reference>
<evidence type="ECO:0000313" key="4">
    <source>
        <dbReference type="Proteomes" id="UP000040576"/>
    </source>
</evidence>
<name>A0A090J2B4_9BACI</name>
<protein>
    <submittedName>
        <fullName evidence="1">Stage III sporulation protein SpoAB</fullName>
    </submittedName>
</protein>
<proteinExistence type="predicted"/>
<dbReference type="NCBIfam" id="TIGR02833">
    <property type="entry name" value="spore_III_AB"/>
    <property type="match status" value="1"/>
</dbReference>
<dbReference type="AlphaFoldDB" id="A0A090J2B4"/>
<dbReference type="Proteomes" id="UP000032076">
    <property type="component" value="Unassembled WGS sequence"/>
</dbReference>
<evidence type="ECO:0000313" key="3">
    <source>
        <dbReference type="Proteomes" id="UP000032076"/>
    </source>
</evidence>
<dbReference type="RefSeq" id="WP_034770942.1">
    <property type="nucleotide sequence ID" value="NZ_CCRF01000062.1"/>
</dbReference>
<dbReference type="OrthoDB" id="1957909at2"/>
<dbReference type="GeneID" id="92961395"/>
<accession>A0A090J2B4</accession>
<keyword evidence="4" id="KW-1185">Reference proteome</keyword>
<dbReference type="KEGG" id="bthv:CQJ30_12075"/>
<dbReference type="EMBL" id="JXLU01000133">
    <property type="protein sequence ID" value="KIO71165.1"/>
    <property type="molecule type" value="Genomic_DNA"/>
</dbReference>
<dbReference type="InterPro" id="IPR014198">
    <property type="entry name" value="Spore_III_AB"/>
</dbReference>
<dbReference type="PATRIC" id="fig|35841.6.peg.3098"/>
<dbReference type="eggNOG" id="ENOG5032S0Q">
    <property type="taxonomic scope" value="Bacteria"/>
</dbReference>
<evidence type="ECO:0000313" key="2">
    <source>
        <dbReference type="EMBL" id="KIO71165.1"/>
    </source>
</evidence>
<dbReference type="EMBL" id="CCRF01000062">
    <property type="protein sequence ID" value="CEE02000.1"/>
    <property type="molecule type" value="Genomic_DNA"/>
</dbReference>
<dbReference type="STRING" id="35841.B4167_3796"/>